<reference evidence="1" key="1">
    <citation type="submission" date="2020-05" db="EMBL/GenBank/DDBJ databases">
        <title>Large-scale comparative analyses of tick genomes elucidate their genetic diversity and vector capacities.</title>
        <authorList>
            <person name="Jia N."/>
            <person name="Wang J."/>
            <person name="Shi W."/>
            <person name="Du L."/>
            <person name="Sun Y."/>
            <person name="Zhan W."/>
            <person name="Jiang J."/>
            <person name="Wang Q."/>
            <person name="Zhang B."/>
            <person name="Ji P."/>
            <person name="Sakyi L.B."/>
            <person name="Cui X."/>
            <person name="Yuan T."/>
            <person name="Jiang B."/>
            <person name="Yang W."/>
            <person name="Lam T.T.-Y."/>
            <person name="Chang Q."/>
            <person name="Ding S."/>
            <person name="Wang X."/>
            <person name="Zhu J."/>
            <person name="Ruan X."/>
            <person name="Zhao L."/>
            <person name="Wei J."/>
            <person name="Que T."/>
            <person name="Du C."/>
            <person name="Cheng J."/>
            <person name="Dai P."/>
            <person name="Han X."/>
            <person name="Huang E."/>
            <person name="Gao Y."/>
            <person name="Liu J."/>
            <person name="Shao H."/>
            <person name="Ye R."/>
            <person name="Li L."/>
            <person name="Wei W."/>
            <person name="Wang X."/>
            <person name="Wang C."/>
            <person name="Yang T."/>
            <person name="Huo Q."/>
            <person name="Li W."/>
            <person name="Guo W."/>
            <person name="Chen H."/>
            <person name="Zhou L."/>
            <person name="Ni X."/>
            <person name="Tian J."/>
            <person name="Zhou Y."/>
            <person name="Sheng Y."/>
            <person name="Liu T."/>
            <person name="Pan Y."/>
            <person name="Xia L."/>
            <person name="Li J."/>
            <person name="Zhao F."/>
            <person name="Cao W."/>
        </authorList>
    </citation>
    <scope>NUCLEOTIDE SEQUENCE</scope>
    <source>
        <strain evidence="1">Dsil-2018</strain>
    </source>
</reference>
<dbReference type="Proteomes" id="UP000821865">
    <property type="component" value="Chromosome 11"/>
</dbReference>
<evidence type="ECO:0000313" key="1">
    <source>
        <dbReference type="EMBL" id="KAH7971488.1"/>
    </source>
</evidence>
<name>A0ACB8DLE0_DERSI</name>
<keyword evidence="2" id="KW-1185">Reference proteome</keyword>
<proteinExistence type="predicted"/>
<gene>
    <name evidence="1" type="ORF">HPB49_024739</name>
</gene>
<accession>A0ACB8DLE0</accession>
<organism evidence="1 2">
    <name type="scientific">Dermacentor silvarum</name>
    <name type="common">Tick</name>
    <dbReference type="NCBI Taxonomy" id="543639"/>
    <lineage>
        <taxon>Eukaryota</taxon>
        <taxon>Metazoa</taxon>
        <taxon>Ecdysozoa</taxon>
        <taxon>Arthropoda</taxon>
        <taxon>Chelicerata</taxon>
        <taxon>Arachnida</taxon>
        <taxon>Acari</taxon>
        <taxon>Parasitiformes</taxon>
        <taxon>Ixodida</taxon>
        <taxon>Ixodoidea</taxon>
        <taxon>Ixodidae</taxon>
        <taxon>Rhipicephalinae</taxon>
        <taxon>Dermacentor</taxon>
    </lineage>
</organism>
<protein>
    <submittedName>
        <fullName evidence="1">Uncharacterized protein</fullName>
    </submittedName>
</protein>
<evidence type="ECO:0000313" key="2">
    <source>
        <dbReference type="Proteomes" id="UP000821865"/>
    </source>
</evidence>
<dbReference type="EMBL" id="CM023480">
    <property type="protein sequence ID" value="KAH7971488.1"/>
    <property type="molecule type" value="Genomic_DNA"/>
</dbReference>
<comment type="caution">
    <text evidence="1">The sequence shown here is derived from an EMBL/GenBank/DDBJ whole genome shotgun (WGS) entry which is preliminary data.</text>
</comment>
<sequence length="577" mass="65413">MEGPCGVVKRDARFDTKAADSYSRRGWWGSGGLRRARKRVDCESGLPAFGSRKQWRGLEVNTSPLDAPLPRHSTNGPDAPDDLAEYSQDEDARSPRTEEDGAGEVPPANIHLSLPSHLETAKSPPPSSRKKAAICAGCSVALVVVAAVAVSSAWFGKKAWIGRAHCHTKECARVNAMLMEARNASVAPCDNFYQHVCGRWSLNHSGYSVYDRHANEFLNKLADTLIKTVVGTQESPTTKVARFYQTCLMVVVEGRDQTAEYHKAFEMAGVLWPRMGTDGDAYMVEAKLQAYFHASSMLEIRRVKDYGGEVYLRISPANAQAVWRRNLPLLFPRSSGDTSTYRDYYDSACQAYAAGMAGVVGFDTFFDIEKKVYDKTHFDQSEDRKNLTSLTSLAELSDVMRNESAQQLTKFVMATYDLPVATSVTVKGPEYLKRFGELVSELGDDKVIFYLGWLLLQVVWRALDRHTNTLWHKHFRLRVSSHILRQQEVDCLEFTEQLLGWALFYRFTYENSGENSTEMVEQMAENIGRAFKQQLSFNQIFTEVYLTKENFTVRTRRLFRTLEYENKKKARLKLYNE</sequence>